<dbReference type="PROSITE" id="PS00108">
    <property type="entry name" value="PROTEIN_KINASE_ST"/>
    <property type="match status" value="1"/>
</dbReference>
<sequence>MSSMAVAQVEFEDRSCQPSTRRTFFIFPDQTIKIGRDEDVSKNDVAFRNPTISRGHLEFYSIMIDEAGRHCPLVFVRDRQSFNGTYVNDRLIGKAPDISPARLLQNGDTVSIRPYLTFKFTQHFKPEPVFRLNARQRRELQLIKDKYVVSDRTIGDGAHALVYLATDVRTGQQVVCKVHNLNKRLQSYHQEVQRVRQEAILLSYLDHPNVLAIKSAFQSQGNMYIFTELATGGDLFSLLARYKEFTEVEIRWIIRQVIRAVAYIHSKGVAHRDIKPENVLCAVAPKAAFRLVLSDFGDSAMTSRGRMKSQVGTSFYRAPECITPEHGHGLSVDIWAVGMLTLQLFSGLQVLPGVHNLDLNSQTNVNDYLDAILDELSPSGQISKEGKHFIRSCLLYDSDARYTAPEALRHRWLRSPEDHRNLFTRLENENASSWSPRGIMLPVIEDLADSSSDPTQLRDGDSRATAENYEISPYFTAVRDPAAPVAVAQQHRNRLEEVELGSASRFSEQDRGRILTKRKAMISEEKEEALKRVKL</sequence>
<dbReference type="AlphaFoldDB" id="A0AAE0IVQ9"/>
<keyword evidence="3 4" id="KW-0067">ATP-binding</keyword>
<dbReference type="InterPro" id="IPR008271">
    <property type="entry name" value="Ser/Thr_kinase_AS"/>
</dbReference>
<comment type="caution">
    <text evidence="7">The sequence shown here is derived from an EMBL/GenBank/DDBJ whole genome shotgun (WGS) entry which is preliminary data.</text>
</comment>
<dbReference type="SMART" id="SM00240">
    <property type="entry name" value="FHA"/>
    <property type="match status" value="1"/>
</dbReference>
<keyword evidence="8" id="KW-1185">Reference proteome</keyword>
<evidence type="ECO:0000256" key="3">
    <source>
        <dbReference type="ARBA" id="ARBA00022840"/>
    </source>
</evidence>
<evidence type="ECO:0000259" key="5">
    <source>
        <dbReference type="PROSITE" id="PS50006"/>
    </source>
</evidence>
<dbReference type="Proteomes" id="UP001286456">
    <property type="component" value="Unassembled WGS sequence"/>
</dbReference>
<reference evidence="7" key="2">
    <citation type="submission" date="2023-06" db="EMBL/GenBank/DDBJ databases">
        <authorList>
            <consortium name="Lawrence Berkeley National Laboratory"/>
            <person name="Haridas S."/>
            <person name="Hensen N."/>
            <person name="Bonometti L."/>
            <person name="Westerberg I."/>
            <person name="Brannstrom I.O."/>
            <person name="Guillou S."/>
            <person name="Cros-Aarteil S."/>
            <person name="Calhoun S."/>
            <person name="Kuo A."/>
            <person name="Mondo S."/>
            <person name="Pangilinan J."/>
            <person name="Riley R."/>
            <person name="Labutti K."/>
            <person name="Andreopoulos B."/>
            <person name="Lipzen A."/>
            <person name="Chen C."/>
            <person name="Yanf M."/>
            <person name="Daum C."/>
            <person name="Ng V."/>
            <person name="Clum A."/>
            <person name="Steindorff A."/>
            <person name="Ohm R."/>
            <person name="Martin F."/>
            <person name="Silar P."/>
            <person name="Natvig D."/>
            <person name="Lalanne C."/>
            <person name="Gautier V."/>
            <person name="Ament-Velasquez S.L."/>
            <person name="Kruys A."/>
            <person name="Hutchinson M.I."/>
            <person name="Powell A.J."/>
            <person name="Barry K."/>
            <person name="Miller A.N."/>
            <person name="Grigoriev I.V."/>
            <person name="Debuchy R."/>
            <person name="Gladieux P."/>
            <person name="Thoren M.H."/>
            <person name="Johannesson H."/>
        </authorList>
    </citation>
    <scope>NUCLEOTIDE SEQUENCE</scope>
    <source>
        <strain evidence="7">SMH4131-1</strain>
    </source>
</reference>
<evidence type="ECO:0000313" key="7">
    <source>
        <dbReference type="EMBL" id="KAK3331950.1"/>
    </source>
</evidence>
<reference evidence="7" key="1">
    <citation type="journal article" date="2023" name="Mol. Phylogenet. Evol.">
        <title>Genome-scale phylogeny and comparative genomics of the fungal order Sordariales.</title>
        <authorList>
            <person name="Hensen N."/>
            <person name="Bonometti L."/>
            <person name="Westerberg I."/>
            <person name="Brannstrom I.O."/>
            <person name="Guillou S."/>
            <person name="Cros-Aarteil S."/>
            <person name="Calhoun S."/>
            <person name="Haridas S."/>
            <person name="Kuo A."/>
            <person name="Mondo S."/>
            <person name="Pangilinan J."/>
            <person name="Riley R."/>
            <person name="LaButti K."/>
            <person name="Andreopoulos B."/>
            <person name="Lipzen A."/>
            <person name="Chen C."/>
            <person name="Yan M."/>
            <person name="Daum C."/>
            <person name="Ng V."/>
            <person name="Clum A."/>
            <person name="Steindorff A."/>
            <person name="Ohm R.A."/>
            <person name="Martin F."/>
            <person name="Silar P."/>
            <person name="Natvig D.O."/>
            <person name="Lalanne C."/>
            <person name="Gautier V."/>
            <person name="Ament-Velasquez S.L."/>
            <person name="Kruys A."/>
            <person name="Hutchinson M.I."/>
            <person name="Powell A.J."/>
            <person name="Barry K."/>
            <person name="Miller A.N."/>
            <person name="Grigoriev I.V."/>
            <person name="Debuchy R."/>
            <person name="Gladieux P."/>
            <person name="Hiltunen Thoren M."/>
            <person name="Johannesson H."/>
        </authorList>
    </citation>
    <scope>NUCLEOTIDE SEQUENCE</scope>
    <source>
        <strain evidence="7">SMH4131-1</strain>
    </source>
</reference>
<proteinExistence type="inferred from homology"/>
<dbReference type="CDD" id="cd22670">
    <property type="entry name" value="FHA_MEK1-like"/>
    <property type="match status" value="1"/>
</dbReference>
<feature type="binding site" evidence="4">
    <location>
        <position position="177"/>
    </location>
    <ligand>
        <name>ATP</name>
        <dbReference type="ChEBI" id="CHEBI:30616"/>
    </ligand>
</feature>
<dbReference type="Gene3D" id="2.60.200.20">
    <property type="match status" value="1"/>
</dbReference>
<dbReference type="GO" id="GO:0005524">
    <property type="term" value="F:ATP binding"/>
    <property type="evidence" value="ECO:0007669"/>
    <property type="project" value="UniProtKB-UniRule"/>
</dbReference>
<dbReference type="InterPro" id="IPR011009">
    <property type="entry name" value="Kinase-like_dom_sf"/>
</dbReference>
<keyword evidence="7" id="KW-0418">Kinase</keyword>
<dbReference type="PROSITE" id="PS50011">
    <property type="entry name" value="PROTEIN_KINASE_DOM"/>
    <property type="match status" value="1"/>
</dbReference>
<keyword evidence="2 4" id="KW-0547">Nucleotide-binding</keyword>
<dbReference type="Pfam" id="PF00069">
    <property type="entry name" value="Pkinase"/>
    <property type="match status" value="1"/>
</dbReference>
<gene>
    <name evidence="7" type="ORF">B0T19DRAFT_89716</name>
</gene>
<dbReference type="PROSITE" id="PS50006">
    <property type="entry name" value="FHA_DOMAIN"/>
    <property type="match status" value="1"/>
</dbReference>
<dbReference type="SUPFAM" id="SSF56112">
    <property type="entry name" value="Protein kinase-like (PK-like)"/>
    <property type="match status" value="1"/>
</dbReference>
<dbReference type="InterPro" id="IPR000719">
    <property type="entry name" value="Prot_kinase_dom"/>
</dbReference>
<dbReference type="InterPro" id="IPR000253">
    <property type="entry name" value="FHA_dom"/>
</dbReference>
<evidence type="ECO:0000256" key="2">
    <source>
        <dbReference type="ARBA" id="ARBA00022741"/>
    </source>
</evidence>
<comment type="similarity">
    <text evidence="1">Belongs to the protein kinase superfamily. CAMK Ser/Thr protein kinase family. CHEK2 subfamily.</text>
</comment>
<evidence type="ECO:0000259" key="6">
    <source>
        <dbReference type="PROSITE" id="PS50011"/>
    </source>
</evidence>
<dbReference type="SUPFAM" id="SSF49879">
    <property type="entry name" value="SMAD/FHA domain"/>
    <property type="match status" value="1"/>
</dbReference>
<dbReference type="InterPro" id="IPR008984">
    <property type="entry name" value="SMAD_FHA_dom_sf"/>
</dbReference>
<dbReference type="PANTHER" id="PTHR24347">
    <property type="entry name" value="SERINE/THREONINE-PROTEIN KINASE"/>
    <property type="match status" value="1"/>
</dbReference>
<dbReference type="InterPro" id="IPR017441">
    <property type="entry name" value="Protein_kinase_ATP_BS"/>
</dbReference>
<dbReference type="PROSITE" id="PS00107">
    <property type="entry name" value="PROTEIN_KINASE_ATP"/>
    <property type="match status" value="1"/>
</dbReference>
<evidence type="ECO:0000256" key="1">
    <source>
        <dbReference type="ARBA" id="ARBA00005575"/>
    </source>
</evidence>
<feature type="domain" description="Protein kinase" evidence="6">
    <location>
        <begin position="148"/>
        <end position="413"/>
    </location>
</feature>
<feature type="domain" description="FHA" evidence="5">
    <location>
        <begin position="32"/>
        <end position="92"/>
    </location>
</feature>
<dbReference type="Pfam" id="PF00498">
    <property type="entry name" value="FHA"/>
    <property type="match status" value="1"/>
</dbReference>
<dbReference type="SMART" id="SM00220">
    <property type="entry name" value="S_TKc"/>
    <property type="match status" value="1"/>
</dbReference>
<accession>A0AAE0IVQ9</accession>
<protein>
    <submittedName>
        <fullName evidence="7">Kinase-like domain-containing protein</fullName>
    </submittedName>
</protein>
<dbReference type="Gene3D" id="3.30.200.20">
    <property type="entry name" value="Phosphorylase Kinase, domain 1"/>
    <property type="match status" value="1"/>
</dbReference>
<organism evidence="7 8">
    <name type="scientific">Cercophora scortea</name>
    <dbReference type="NCBI Taxonomy" id="314031"/>
    <lineage>
        <taxon>Eukaryota</taxon>
        <taxon>Fungi</taxon>
        <taxon>Dikarya</taxon>
        <taxon>Ascomycota</taxon>
        <taxon>Pezizomycotina</taxon>
        <taxon>Sordariomycetes</taxon>
        <taxon>Sordariomycetidae</taxon>
        <taxon>Sordariales</taxon>
        <taxon>Lasiosphaeriaceae</taxon>
        <taxon>Cercophora</taxon>
    </lineage>
</organism>
<name>A0AAE0IVQ9_9PEZI</name>
<evidence type="ECO:0000313" key="8">
    <source>
        <dbReference type="Proteomes" id="UP001286456"/>
    </source>
</evidence>
<dbReference type="EMBL" id="JAUEPO010000002">
    <property type="protein sequence ID" value="KAK3331950.1"/>
    <property type="molecule type" value="Genomic_DNA"/>
</dbReference>
<evidence type="ECO:0000256" key="4">
    <source>
        <dbReference type="PROSITE-ProRule" id="PRU10141"/>
    </source>
</evidence>
<dbReference type="Gene3D" id="1.10.510.10">
    <property type="entry name" value="Transferase(Phosphotransferase) domain 1"/>
    <property type="match status" value="1"/>
</dbReference>
<dbReference type="GO" id="GO:0004672">
    <property type="term" value="F:protein kinase activity"/>
    <property type="evidence" value="ECO:0007669"/>
    <property type="project" value="InterPro"/>
</dbReference>
<keyword evidence="7" id="KW-0808">Transferase</keyword>